<evidence type="ECO:0000256" key="14">
    <source>
        <dbReference type="SAM" id="Phobius"/>
    </source>
</evidence>
<dbReference type="Gene3D" id="1.10.630.10">
    <property type="entry name" value="Cytochrome P450"/>
    <property type="match status" value="1"/>
</dbReference>
<dbReference type="EMBL" id="ML976669">
    <property type="protein sequence ID" value="KAF1975826.1"/>
    <property type="molecule type" value="Genomic_DNA"/>
</dbReference>
<evidence type="ECO:0000313" key="15">
    <source>
        <dbReference type="EMBL" id="KAF1975826.1"/>
    </source>
</evidence>
<evidence type="ECO:0000256" key="5">
    <source>
        <dbReference type="ARBA" id="ARBA00022617"/>
    </source>
</evidence>
<dbReference type="CDD" id="cd11041">
    <property type="entry name" value="CYP503A1-like"/>
    <property type="match status" value="1"/>
</dbReference>
<keyword evidence="16" id="KW-1185">Reference proteome</keyword>
<keyword evidence="7 13" id="KW-0479">Metal-binding</keyword>
<evidence type="ECO:0000256" key="13">
    <source>
        <dbReference type="PIRSR" id="PIRSR602403-1"/>
    </source>
</evidence>
<dbReference type="InterPro" id="IPR001128">
    <property type="entry name" value="Cyt_P450"/>
</dbReference>
<dbReference type="Pfam" id="PF00067">
    <property type="entry name" value="p450"/>
    <property type="match status" value="1"/>
</dbReference>
<evidence type="ECO:0000256" key="9">
    <source>
        <dbReference type="ARBA" id="ARBA00023002"/>
    </source>
</evidence>
<keyword evidence="9" id="KW-0560">Oxidoreductase</keyword>
<comment type="cofactor">
    <cofactor evidence="1 13">
        <name>heme</name>
        <dbReference type="ChEBI" id="CHEBI:30413"/>
    </cofactor>
</comment>
<evidence type="ECO:0000256" key="8">
    <source>
        <dbReference type="ARBA" id="ARBA00022989"/>
    </source>
</evidence>
<evidence type="ECO:0000256" key="6">
    <source>
        <dbReference type="ARBA" id="ARBA00022692"/>
    </source>
</evidence>
<dbReference type="AlphaFoldDB" id="A0A6A5VLD2"/>
<gene>
    <name evidence="15" type="ORF">BU23DRAFT_579033</name>
</gene>
<dbReference type="PRINTS" id="PR00465">
    <property type="entry name" value="EP450IV"/>
</dbReference>
<keyword evidence="5 13" id="KW-0349">Heme</keyword>
<dbReference type="InterPro" id="IPR002403">
    <property type="entry name" value="Cyt_P450_E_grp-IV"/>
</dbReference>
<comment type="pathway">
    <text evidence="3">Mycotoxin biosynthesis.</text>
</comment>
<dbReference type="GO" id="GO:0005506">
    <property type="term" value="F:iron ion binding"/>
    <property type="evidence" value="ECO:0007669"/>
    <property type="project" value="InterPro"/>
</dbReference>
<dbReference type="GO" id="GO:0016020">
    <property type="term" value="C:membrane"/>
    <property type="evidence" value="ECO:0007669"/>
    <property type="project" value="UniProtKB-SubCell"/>
</dbReference>
<dbReference type="SUPFAM" id="SSF48264">
    <property type="entry name" value="Cytochrome P450"/>
    <property type="match status" value="1"/>
</dbReference>
<protein>
    <submittedName>
        <fullName evidence="15">Cytochrome P450</fullName>
    </submittedName>
</protein>
<feature type="binding site" description="axial binding residue" evidence="13">
    <location>
        <position position="415"/>
    </location>
    <ligand>
        <name>heme</name>
        <dbReference type="ChEBI" id="CHEBI:30413"/>
    </ligand>
    <ligandPart>
        <name>Fe</name>
        <dbReference type="ChEBI" id="CHEBI:18248"/>
    </ligandPart>
</feature>
<dbReference type="PANTHER" id="PTHR46206">
    <property type="entry name" value="CYTOCHROME P450"/>
    <property type="match status" value="1"/>
</dbReference>
<evidence type="ECO:0000256" key="12">
    <source>
        <dbReference type="ARBA" id="ARBA00023136"/>
    </source>
</evidence>
<evidence type="ECO:0000256" key="1">
    <source>
        <dbReference type="ARBA" id="ARBA00001971"/>
    </source>
</evidence>
<keyword evidence="6 14" id="KW-0812">Transmembrane</keyword>
<dbReference type="GO" id="GO:0004497">
    <property type="term" value="F:monooxygenase activity"/>
    <property type="evidence" value="ECO:0007669"/>
    <property type="project" value="UniProtKB-KW"/>
</dbReference>
<dbReference type="GO" id="GO:0016705">
    <property type="term" value="F:oxidoreductase activity, acting on paired donors, with incorporation or reduction of molecular oxygen"/>
    <property type="evidence" value="ECO:0007669"/>
    <property type="project" value="InterPro"/>
</dbReference>
<proteinExistence type="inferred from homology"/>
<name>A0A6A5VLD2_9PLEO</name>
<feature type="transmembrane region" description="Helical" evidence="14">
    <location>
        <begin position="165"/>
        <end position="195"/>
    </location>
</feature>
<keyword evidence="8 14" id="KW-1133">Transmembrane helix</keyword>
<keyword evidence="12 14" id="KW-0472">Membrane</keyword>
<evidence type="ECO:0000256" key="2">
    <source>
        <dbReference type="ARBA" id="ARBA00004370"/>
    </source>
</evidence>
<evidence type="ECO:0000313" key="16">
    <source>
        <dbReference type="Proteomes" id="UP000800036"/>
    </source>
</evidence>
<organism evidence="15 16">
    <name type="scientific">Bimuria novae-zelandiae CBS 107.79</name>
    <dbReference type="NCBI Taxonomy" id="1447943"/>
    <lineage>
        <taxon>Eukaryota</taxon>
        <taxon>Fungi</taxon>
        <taxon>Dikarya</taxon>
        <taxon>Ascomycota</taxon>
        <taxon>Pezizomycotina</taxon>
        <taxon>Dothideomycetes</taxon>
        <taxon>Pleosporomycetidae</taxon>
        <taxon>Pleosporales</taxon>
        <taxon>Massarineae</taxon>
        <taxon>Didymosphaeriaceae</taxon>
        <taxon>Bimuria</taxon>
    </lineage>
</organism>
<keyword evidence="11" id="KW-0503">Monooxygenase</keyword>
<comment type="subcellular location">
    <subcellularLocation>
        <location evidence="2">Membrane</location>
    </subcellularLocation>
</comment>
<dbReference type="GO" id="GO:0020037">
    <property type="term" value="F:heme binding"/>
    <property type="evidence" value="ECO:0007669"/>
    <property type="project" value="InterPro"/>
</dbReference>
<dbReference type="Proteomes" id="UP000800036">
    <property type="component" value="Unassembled WGS sequence"/>
</dbReference>
<evidence type="ECO:0000256" key="10">
    <source>
        <dbReference type="ARBA" id="ARBA00023004"/>
    </source>
</evidence>
<evidence type="ECO:0000256" key="11">
    <source>
        <dbReference type="ARBA" id="ARBA00023033"/>
    </source>
</evidence>
<comment type="similarity">
    <text evidence="4">Belongs to the cytochrome P450 family.</text>
</comment>
<feature type="transmembrane region" description="Helical" evidence="14">
    <location>
        <begin position="266"/>
        <end position="286"/>
    </location>
</feature>
<reference evidence="15" key="1">
    <citation type="journal article" date="2020" name="Stud. Mycol.">
        <title>101 Dothideomycetes genomes: a test case for predicting lifestyles and emergence of pathogens.</title>
        <authorList>
            <person name="Haridas S."/>
            <person name="Albert R."/>
            <person name="Binder M."/>
            <person name="Bloem J."/>
            <person name="Labutti K."/>
            <person name="Salamov A."/>
            <person name="Andreopoulos B."/>
            <person name="Baker S."/>
            <person name="Barry K."/>
            <person name="Bills G."/>
            <person name="Bluhm B."/>
            <person name="Cannon C."/>
            <person name="Castanera R."/>
            <person name="Culley D."/>
            <person name="Daum C."/>
            <person name="Ezra D."/>
            <person name="Gonzalez J."/>
            <person name="Henrissat B."/>
            <person name="Kuo A."/>
            <person name="Liang C."/>
            <person name="Lipzen A."/>
            <person name="Lutzoni F."/>
            <person name="Magnuson J."/>
            <person name="Mondo S."/>
            <person name="Nolan M."/>
            <person name="Ohm R."/>
            <person name="Pangilinan J."/>
            <person name="Park H.-J."/>
            <person name="Ramirez L."/>
            <person name="Alfaro M."/>
            <person name="Sun H."/>
            <person name="Tritt A."/>
            <person name="Yoshinaga Y."/>
            <person name="Zwiers L.-H."/>
            <person name="Turgeon B."/>
            <person name="Goodwin S."/>
            <person name="Spatafora J."/>
            <person name="Crous P."/>
            <person name="Grigoriev I."/>
        </authorList>
    </citation>
    <scope>NUCLEOTIDE SEQUENCE</scope>
    <source>
        <strain evidence="15">CBS 107.79</strain>
    </source>
</reference>
<keyword evidence="10 13" id="KW-0408">Iron</keyword>
<evidence type="ECO:0000256" key="7">
    <source>
        <dbReference type="ARBA" id="ARBA00022723"/>
    </source>
</evidence>
<dbReference type="InterPro" id="IPR036396">
    <property type="entry name" value="Cyt_P450_sf"/>
</dbReference>
<accession>A0A6A5VLD2</accession>
<sequence length="478" mass="55000">MAYPTVFGRWLTAFQKLFKSEELLQEAYDKANGSSFALPIDHLKQLEKEPETILSREKALRQILGSYQSSQSTHDQKSEALRINGGVLQNKLRSSVPERSDEIRNRIEDAITREVFSKTRQSGQGEWRRIRLTPALLRIFTRVSLASFLGTDQADCPQVYTDVMMFYWTCAFAFPVVQLLPNILVPFILPIVLCMGIPRVKMYNRILHLTWRCLDENASSEQRWASALFEQNAIKLLTFAKDQKGSVVSWITEMTRVNEATEIAKLTLGLVFASAFQVPMIAQFYIHRFCSHPEYTETLREEASKHKHPPFTSLNKEMPYLDSFLKETARLSPGPIVSNPRTAMLPYTLPDGCHVTTGNWIAVPQLALMRDENLWPQAKQFEGFRFVDDEIGLSKSRLTHPSYEFPLWGSVRYSCPARFYVSIIMKMVLSHILLEYEFQLESPRSQPHINLGKFRLPNPFTILLIRKKEIVGKLRNTA</sequence>
<dbReference type="PANTHER" id="PTHR46206:SF5">
    <property type="entry name" value="P450, PUTATIVE (EUROFUNG)-RELATED"/>
    <property type="match status" value="1"/>
</dbReference>
<evidence type="ECO:0000256" key="4">
    <source>
        <dbReference type="ARBA" id="ARBA00010617"/>
    </source>
</evidence>
<dbReference type="OrthoDB" id="1844152at2759"/>
<evidence type="ECO:0000256" key="3">
    <source>
        <dbReference type="ARBA" id="ARBA00004685"/>
    </source>
</evidence>